<protein>
    <submittedName>
        <fullName evidence="1">Uncharacterized protein</fullName>
    </submittedName>
</protein>
<gene>
    <name evidence="1" type="ORF">NKG59_21300</name>
</gene>
<evidence type="ECO:0000313" key="1">
    <source>
        <dbReference type="EMBL" id="MCP1174907.1"/>
    </source>
</evidence>
<dbReference type="AlphaFoldDB" id="A0AA41WX48"/>
<dbReference type="Proteomes" id="UP001162793">
    <property type="component" value="Unassembled WGS sequence"/>
</dbReference>
<organism evidence="1 2">
    <name type="scientific">Ralstonia chuxiongensis</name>
    <dbReference type="NCBI Taxonomy" id="2957504"/>
    <lineage>
        <taxon>Bacteria</taxon>
        <taxon>Pseudomonadati</taxon>
        <taxon>Pseudomonadota</taxon>
        <taxon>Betaproteobacteria</taxon>
        <taxon>Burkholderiales</taxon>
        <taxon>Burkholderiaceae</taxon>
        <taxon>Ralstonia</taxon>
    </lineage>
</organism>
<dbReference type="RefSeq" id="WP_253541048.1">
    <property type="nucleotide sequence ID" value="NZ_JAMYWC010000007.1"/>
</dbReference>
<name>A0AA41WX48_9RALS</name>
<keyword evidence="2" id="KW-1185">Reference proteome</keyword>
<dbReference type="EMBL" id="JAMYWC010000007">
    <property type="protein sequence ID" value="MCP1174907.1"/>
    <property type="molecule type" value="Genomic_DNA"/>
</dbReference>
<proteinExistence type="predicted"/>
<reference evidence="2" key="1">
    <citation type="journal article" date="2023" name="Front. Microbiol.">
        <title>Ralstonia chuxiongensis sp. nov., Ralstonia mojiangensis sp. nov., and Ralstonia soli sp. nov., isolated from tobacco fields, are three novel species in the family Burkholderiaceae.</title>
        <authorList>
            <person name="Lu C.H."/>
            <person name="Zhang Y.Y."/>
            <person name="Jiang N."/>
            <person name="Chen W."/>
            <person name="Shao X."/>
            <person name="Zhao Z.M."/>
            <person name="Lu W.L."/>
            <person name="Hu X."/>
            <person name="Xi Y.X."/>
            <person name="Zou S.Y."/>
            <person name="Wei Q.J."/>
            <person name="Lin Z.L."/>
            <person name="Gong L."/>
            <person name="Gai X.T."/>
            <person name="Zhang L.Q."/>
            <person name="Li J.Y."/>
            <person name="Jin Y."/>
            <person name="Xia Z.Y."/>
        </authorList>
    </citation>
    <scope>NUCLEOTIDE SEQUENCE [LARGE SCALE GENOMIC DNA]</scope>
    <source>
        <strain evidence="2">21YRMH01-3</strain>
    </source>
</reference>
<sequence length="80" mass="8786">MLKNSTLGCYLLTGDAGHTDPVCDKTPDHEALQQVVLHSRVAVLNAVGPGKALHEVPLVFRSDATTRRRSEPLHSERRSE</sequence>
<comment type="caution">
    <text evidence="1">The sequence shown here is derived from an EMBL/GenBank/DDBJ whole genome shotgun (WGS) entry which is preliminary data.</text>
</comment>
<accession>A0AA41WX48</accession>
<evidence type="ECO:0000313" key="2">
    <source>
        <dbReference type="Proteomes" id="UP001162793"/>
    </source>
</evidence>